<evidence type="ECO:0000259" key="6">
    <source>
        <dbReference type="PROSITE" id="PS51007"/>
    </source>
</evidence>
<dbReference type="PROSITE" id="PS51007">
    <property type="entry name" value="CYTC"/>
    <property type="match status" value="1"/>
</dbReference>
<keyword evidence="5" id="KW-0812">Transmembrane</keyword>
<keyword evidence="3 4" id="KW-0408">Iron</keyword>
<keyword evidence="1 4" id="KW-0349">Heme</keyword>
<dbReference type="NCBIfam" id="NF011055">
    <property type="entry name" value="PRK14487.1"/>
    <property type="match status" value="1"/>
</dbReference>
<dbReference type="OrthoDB" id="9805440at2"/>
<reference evidence="7 8" key="1">
    <citation type="submission" date="2016-09" db="EMBL/GenBank/DDBJ databases">
        <title>The complete genome sequences of Rhizobium gallicum, symbiovars gallicum and phaseoli, symbionts associated to common bean (Phaseolus vulgaris).</title>
        <authorList>
            <person name="Bustos P."/>
            <person name="Santamaria R.I."/>
            <person name="Perez-Carrascal O.M."/>
            <person name="Juarez S."/>
            <person name="Lozano L."/>
            <person name="Martinez-Flores I."/>
            <person name="Martinez-Romero E."/>
            <person name="Cevallos M."/>
            <person name="Romero D."/>
            <person name="Davila G."/>
            <person name="Gonzalez V."/>
        </authorList>
    </citation>
    <scope>NUCLEOTIDE SEQUENCE [LARGE SCALE GENOMIC DNA]</scope>
    <source>
        <strain evidence="7 8">IE4872</strain>
        <plasmid evidence="8">prgalie4872d</plasmid>
    </source>
</reference>
<evidence type="ECO:0000313" key="7">
    <source>
        <dbReference type="EMBL" id="APO72255.1"/>
    </source>
</evidence>
<dbReference type="AlphaFoldDB" id="A0A1L5NWJ2"/>
<evidence type="ECO:0000256" key="5">
    <source>
        <dbReference type="SAM" id="Phobius"/>
    </source>
</evidence>
<dbReference type="Gene3D" id="6.10.250.2250">
    <property type="match status" value="1"/>
</dbReference>
<dbReference type="Pfam" id="PF02433">
    <property type="entry name" value="FixO"/>
    <property type="match status" value="1"/>
</dbReference>
<keyword evidence="7" id="KW-0614">Plasmid</keyword>
<dbReference type="RefSeq" id="WP_074072438.1">
    <property type="nucleotide sequence ID" value="NZ_CP017105.1"/>
</dbReference>
<evidence type="ECO:0000256" key="4">
    <source>
        <dbReference type="PROSITE-ProRule" id="PRU00433"/>
    </source>
</evidence>
<dbReference type="SUPFAM" id="SSF46626">
    <property type="entry name" value="Cytochrome c"/>
    <property type="match status" value="1"/>
</dbReference>
<keyword evidence="5" id="KW-1133">Transmembrane helix</keyword>
<keyword evidence="5" id="KW-0472">Membrane</keyword>
<sequence>MPELFHRKLERSAIGFVIAIIAAASVGGIVEIAPLFTIDETVEEAPDMRMYTPLELAGRNIYIREGCYACHSQMIRTLRDEVERYGPYSLAVESRYDRPMLWGSKRTGPDIARIGGKYSDVWHVAHLTNPRDVVPESNMPAYRWLARNRLKMEDLPQHLAVQRALGVPYTDEMIENAARDAYGQATPDTDFAAGVTERYGEETQVSVFDGVTTHVTEMDALVSYLQVLGRLTGAAFEHTAAPEKKPDPGN</sequence>
<gene>
    <name evidence="7" type="primary">fixO-3</name>
    <name evidence="7" type="ORF">IE4872_PD01736</name>
</gene>
<geneLocation type="plasmid" evidence="8">
    <name>prgalie4872d</name>
</geneLocation>
<evidence type="ECO:0000256" key="3">
    <source>
        <dbReference type="ARBA" id="ARBA00023004"/>
    </source>
</evidence>
<dbReference type="InterPro" id="IPR003468">
    <property type="entry name" value="Cyt_c_oxidase_monohaem-su/FixO"/>
</dbReference>
<evidence type="ECO:0000256" key="1">
    <source>
        <dbReference type="ARBA" id="ARBA00022617"/>
    </source>
</evidence>
<keyword evidence="2 4" id="KW-0479">Metal-binding</keyword>
<dbReference type="Gene3D" id="1.10.760.10">
    <property type="entry name" value="Cytochrome c-like domain"/>
    <property type="match status" value="1"/>
</dbReference>
<proteinExistence type="predicted"/>
<name>A0A1L5NWJ2_9HYPH</name>
<accession>A0A1L5NWJ2</accession>
<organism evidence="7 8">
    <name type="scientific">Rhizobium gallicum</name>
    <dbReference type="NCBI Taxonomy" id="56730"/>
    <lineage>
        <taxon>Bacteria</taxon>
        <taxon>Pseudomonadati</taxon>
        <taxon>Pseudomonadota</taxon>
        <taxon>Alphaproteobacteria</taxon>
        <taxon>Hyphomicrobiales</taxon>
        <taxon>Rhizobiaceae</taxon>
        <taxon>Rhizobium/Agrobacterium group</taxon>
        <taxon>Rhizobium</taxon>
    </lineage>
</organism>
<dbReference type="EMBL" id="CP017105">
    <property type="protein sequence ID" value="APO72255.1"/>
    <property type="molecule type" value="Genomic_DNA"/>
</dbReference>
<feature type="transmembrane region" description="Helical" evidence="5">
    <location>
        <begin position="12"/>
        <end position="36"/>
    </location>
</feature>
<dbReference type="NCBIfam" id="TIGR00781">
    <property type="entry name" value="ccoO"/>
    <property type="match status" value="1"/>
</dbReference>
<evidence type="ECO:0000313" key="8">
    <source>
        <dbReference type="Proteomes" id="UP000184749"/>
    </source>
</evidence>
<dbReference type="InterPro" id="IPR036909">
    <property type="entry name" value="Cyt_c-like_dom_sf"/>
</dbReference>
<protein>
    <submittedName>
        <fullName evidence="7">Cbb3-type cytochrome-c oxidase subunit FixO 3</fullName>
    </submittedName>
</protein>
<dbReference type="GO" id="GO:0020037">
    <property type="term" value="F:heme binding"/>
    <property type="evidence" value="ECO:0007669"/>
    <property type="project" value="InterPro"/>
</dbReference>
<dbReference type="GO" id="GO:0009055">
    <property type="term" value="F:electron transfer activity"/>
    <property type="evidence" value="ECO:0007669"/>
    <property type="project" value="InterPro"/>
</dbReference>
<dbReference type="InterPro" id="IPR009056">
    <property type="entry name" value="Cyt_c-like_dom"/>
</dbReference>
<evidence type="ECO:0000256" key="2">
    <source>
        <dbReference type="ARBA" id="ARBA00022723"/>
    </source>
</evidence>
<feature type="domain" description="Cytochrome c" evidence="6">
    <location>
        <begin position="53"/>
        <end position="185"/>
    </location>
</feature>
<dbReference type="GO" id="GO:0046872">
    <property type="term" value="F:metal ion binding"/>
    <property type="evidence" value="ECO:0007669"/>
    <property type="project" value="UniProtKB-KW"/>
</dbReference>
<dbReference type="Proteomes" id="UP000184749">
    <property type="component" value="Plasmid pRgalIE4872d"/>
</dbReference>